<dbReference type="SMART" id="SM00257">
    <property type="entry name" value="LysM"/>
    <property type="match status" value="1"/>
</dbReference>
<protein>
    <submittedName>
        <fullName evidence="4">LysM domain-containing protein</fullName>
    </submittedName>
</protein>
<feature type="compositionally biased region" description="Basic and acidic residues" evidence="1">
    <location>
        <begin position="350"/>
        <end position="363"/>
    </location>
</feature>
<name>A0A380JDH9_STRDO</name>
<evidence type="ECO:0000313" key="4">
    <source>
        <dbReference type="EMBL" id="SUN35849.1"/>
    </source>
</evidence>
<dbReference type="AlphaFoldDB" id="A0A380JDH9"/>
<evidence type="ECO:0000256" key="1">
    <source>
        <dbReference type="SAM" id="MobiDB-lite"/>
    </source>
</evidence>
<dbReference type="InterPro" id="IPR018392">
    <property type="entry name" value="LysM"/>
</dbReference>
<dbReference type="CDD" id="cd00118">
    <property type="entry name" value="LysM"/>
    <property type="match status" value="1"/>
</dbReference>
<dbReference type="PANTHER" id="PTHR33734">
    <property type="entry name" value="LYSM DOMAIN-CONTAINING GPI-ANCHORED PROTEIN 2"/>
    <property type="match status" value="1"/>
</dbReference>
<reference evidence="4 5" key="1">
    <citation type="submission" date="2018-06" db="EMBL/GenBank/DDBJ databases">
        <authorList>
            <consortium name="Pathogen Informatics"/>
            <person name="Doyle S."/>
        </authorList>
    </citation>
    <scope>NUCLEOTIDE SEQUENCE [LARGE SCALE GENOMIC DNA]</scope>
    <source>
        <strain evidence="5">NCTC 11391</strain>
    </source>
</reference>
<evidence type="ECO:0000259" key="3">
    <source>
        <dbReference type="PROSITE" id="PS51782"/>
    </source>
</evidence>
<dbReference type="Pfam" id="PF01476">
    <property type="entry name" value="LysM"/>
    <property type="match status" value="1"/>
</dbReference>
<dbReference type="RefSeq" id="WP_003001138.1">
    <property type="nucleotide sequence ID" value="NZ_UHFA01000002.1"/>
</dbReference>
<keyword evidence="2" id="KW-0732">Signal</keyword>
<feature type="chain" id="PRO_5016863298" evidence="2">
    <location>
        <begin position="27"/>
        <end position="387"/>
    </location>
</feature>
<proteinExistence type="predicted"/>
<feature type="domain" description="LysM" evidence="3">
    <location>
        <begin position="71"/>
        <end position="115"/>
    </location>
</feature>
<feature type="region of interest" description="Disordered" evidence="1">
    <location>
        <begin position="331"/>
        <end position="387"/>
    </location>
</feature>
<dbReference type="Proteomes" id="UP000254082">
    <property type="component" value="Unassembled WGS sequence"/>
</dbReference>
<feature type="signal peptide" evidence="2">
    <location>
        <begin position="1"/>
        <end position="26"/>
    </location>
</feature>
<dbReference type="OrthoDB" id="9798935at2"/>
<keyword evidence="5" id="KW-1185">Reference proteome</keyword>
<gene>
    <name evidence="4" type="ORF">NCTC11391_00888</name>
</gene>
<feature type="region of interest" description="Disordered" evidence="1">
    <location>
        <begin position="169"/>
        <end position="219"/>
    </location>
</feature>
<feature type="compositionally biased region" description="Low complexity" evidence="1">
    <location>
        <begin position="364"/>
        <end position="381"/>
    </location>
</feature>
<dbReference type="EMBL" id="UHFA01000002">
    <property type="protein sequence ID" value="SUN35849.1"/>
    <property type="molecule type" value="Genomic_DNA"/>
</dbReference>
<organism evidence="4 5">
    <name type="scientific">Streptococcus downei MFe28</name>
    <dbReference type="NCBI Taxonomy" id="764290"/>
    <lineage>
        <taxon>Bacteria</taxon>
        <taxon>Bacillati</taxon>
        <taxon>Bacillota</taxon>
        <taxon>Bacilli</taxon>
        <taxon>Lactobacillales</taxon>
        <taxon>Streptococcaceae</taxon>
        <taxon>Streptococcus</taxon>
    </lineage>
</organism>
<feature type="compositionally biased region" description="Polar residues" evidence="1">
    <location>
        <begin position="192"/>
        <end position="209"/>
    </location>
</feature>
<accession>A0A380JDH9</accession>
<dbReference type="InterPro" id="IPR036779">
    <property type="entry name" value="LysM_dom_sf"/>
</dbReference>
<evidence type="ECO:0000256" key="2">
    <source>
        <dbReference type="SAM" id="SignalP"/>
    </source>
</evidence>
<dbReference type="SUPFAM" id="SSF54106">
    <property type="entry name" value="LysM domain"/>
    <property type="match status" value="1"/>
</dbReference>
<dbReference type="PANTHER" id="PTHR33734:SF22">
    <property type="entry name" value="MEMBRANE-BOUND LYTIC MUREIN TRANSGLYCOSYLASE D"/>
    <property type="match status" value="1"/>
</dbReference>
<evidence type="ECO:0000313" key="5">
    <source>
        <dbReference type="Proteomes" id="UP000254082"/>
    </source>
</evidence>
<sequence>MRKKEVLGCALMMSALVLPLTFEAKAAANSFYDNQTNAQRADITNWVASTPAQISQNISSQKINVNHLDGERYVIQWGDTLWGISQATGISVQKLAYDNHIANVDLIYAGDVLILKRDGQVPRDYSYKGSGRNVAQTSININYTYQENNTIVIVNNTSFYEDNHIEHNNYPRQDAKAGSSISDSLPSGPEKGQSTSNDGDSERPSSNGKSTDTDSGSETTTLEADAYQDAVQDELNTLLEEDNQAKVNFLPHTSEDASQVNELTEKDLYTRDESLDVKNMASTQDGAKAAAKAIYKKLQEDGKLSDLTDALKAKLSVSIVDKSEIEFNVTVYNETKESTEESSSSSSSSDDSREYSDNSKDSSDSSSDSYSDSSQTESFDSNAEYND</sequence>
<dbReference type="Gene3D" id="3.10.350.10">
    <property type="entry name" value="LysM domain"/>
    <property type="match status" value="1"/>
</dbReference>
<dbReference type="PROSITE" id="PS51782">
    <property type="entry name" value="LYSM"/>
    <property type="match status" value="1"/>
</dbReference>